<sequence>MALEKQGGYGLLSRYRGELMGIAMLYVMLFHAYELNDAFLPFKAFRSMGFAGVDIFLVLSGMGICCSLARREQESYGRYLGRRLRRLLPAFWLVVGIYSVALAVAGRITPDVIFWNLSTLSYWLNVPEGFNWYISAILVFYLAAPFYFKLFRRCPHKEWLTLAVYLAGYLLYRATWSAGLLHLPDFLLRIPDFAMGFLVGSYVMEGKKLNARHLAVWGAAFVLALAVVAGWLVQPVIFPLILAVVVGVMPACLLLGRLLHWYPGRWVPAFLRLVGGSSLEIYLLNVVITREFDLLAPWLDHDPRHISFYLIAYTFNIVLGVLLHRVLERIMRRFASRA</sequence>
<dbReference type="InterPro" id="IPR050879">
    <property type="entry name" value="Acyltransferase_3"/>
</dbReference>
<gene>
    <name evidence="3" type="ORF">H9712_00715</name>
</gene>
<feature type="transmembrane region" description="Helical" evidence="1">
    <location>
        <begin position="269"/>
        <end position="288"/>
    </location>
</feature>
<keyword evidence="1" id="KW-1133">Transmembrane helix</keyword>
<reference evidence="3" key="2">
    <citation type="submission" date="2021-04" db="EMBL/GenBank/DDBJ databases">
        <authorList>
            <person name="Gilroy R."/>
        </authorList>
    </citation>
    <scope>NUCLEOTIDE SEQUENCE</scope>
    <source>
        <strain evidence="3">CHK192-8294</strain>
    </source>
</reference>
<dbReference type="PANTHER" id="PTHR23028">
    <property type="entry name" value="ACETYLTRANSFERASE"/>
    <property type="match status" value="1"/>
</dbReference>
<name>A0A9D2MKS0_9FIRM</name>
<evidence type="ECO:0000313" key="3">
    <source>
        <dbReference type="EMBL" id="HJB79486.1"/>
    </source>
</evidence>
<dbReference type="Proteomes" id="UP000823921">
    <property type="component" value="Unassembled WGS sequence"/>
</dbReference>
<feature type="transmembrane region" description="Helical" evidence="1">
    <location>
        <begin position="215"/>
        <end position="234"/>
    </location>
</feature>
<feature type="domain" description="Acyltransferase 3" evidence="2">
    <location>
        <begin position="21"/>
        <end position="324"/>
    </location>
</feature>
<accession>A0A9D2MKS0</accession>
<feature type="transmembrane region" description="Helical" evidence="1">
    <location>
        <begin position="90"/>
        <end position="110"/>
    </location>
</feature>
<dbReference type="GO" id="GO:0000271">
    <property type="term" value="P:polysaccharide biosynthetic process"/>
    <property type="evidence" value="ECO:0007669"/>
    <property type="project" value="TreeGrafter"/>
</dbReference>
<feature type="transmembrane region" description="Helical" evidence="1">
    <location>
        <begin position="186"/>
        <end position="203"/>
    </location>
</feature>
<feature type="transmembrane region" description="Helical" evidence="1">
    <location>
        <begin position="45"/>
        <end position="69"/>
    </location>
</feature>
<evidence type="ECO:0000256" key="1">
    <source>
        <dbReference type="SAM" id="Phobius"/>
    </source>
</evidence>
<dbReference type="InterPro" id="IPR002656">
    <property type="entry name" value="Acyl_transf_3_dom"/>
</dbReference>
<feature type="transmembrane region" description="Helical" evidence="1">
    <location>
        <begin position="160"/>
        <end position="180"/>
    </location>
</feature>
<dbReference type="Pfam" id="PF01757">
    <property type="entry name" value="Acyl_transf_3"/>
    <property type="match status" value="1"/>
</dbReference>
<feature type="transmembrane region" description="Helical" evidence="1">
    <location>
        <begin position="130"/>
        <end position="148"/>
    </location>
</feature>
<keyword evidence="1" id="KW-0472">Membrane</keyword>
<feature type="transmembrane region" description="Helical" evidence="1">
    <location>
        <begin position="15"/>
        <end position="33"/>
    </location>
</feature>
<proteinExistence type="predicted"/>
<keyword evidence="3" id="KW-0012">Acyltransferase</keyword>
<keyword evidence="1" id="KW-0812">Transmembrane</keyword>
<dbReference type="GO" id="GO:0016747">
    <property type="term" value="F:acyltransferase activity, transferring groups other than amino-acyl groups"/>
    <property type="evidence" value="ECO:0007669"/>
    <property type="project" value="InterPro"/>
</dbReference>
<dbReference type="AlphaFoldDB" id="A0A9D2MKS0"/>
<keyword evidence="3" id="KW-0808">Transferase</keyword>
<evidence type="ECO:0000313" key="4">
    <source>
        <dbReference type="Proteomes" id="UP000823921"/>
    </source>
</evidence>
<comment type="caution">
    <text evidence="3">The sequence shown here is derived from an EMBL/GenBank/DDBJ whole genome shotgun (WGS) entry which is preliminary data.</text>
</comment>
<dbReference type="EMBL" id="DWXO01000007">
    <property type="protein sequence ID" value="HJB79486.1"/>
    <property type="molecule type" value="Genomic_DNA"/>
</dbReference>
<dbReference type="GO" id="GO:0016020">
    <property type="term" value="C:membrane"/>
    <property type="evidence" value="ECO:0007669"/>
    <property type="project" value="TreeGrafter"/>
</dbReference>
<dbReference type="PANTHER" id="PTHR23028:SF53">
    <property type="entry name" value="ACYL_TRANSF_3 DOMAIN-CONTAINING PROTEIN"/>
    <property type="match status" value="1"/>
</dbReference>
<protein>
    <submittedName>
        <fullName evidence="3">Acyltransferase family protein</fullName>
    </submittedName>
</protein>
<organism evidence="3 4">
    <name type="scientific">Candidatus Flavonifractor intestinigallinarum</name>
    <dbReference type="NCBI Taxonomy" id="2838586"/>
    <lineage>
        <taxon>Bacteria</taxon>
        <taxon>Bacillati</taxon>
        <taxon>Bacillota</taxon>
        <taxon>Clostridia</taxon>
        <taxon>Eubacteriales</taxon>
        <taxon>Oscillospiraceae</taxon>
        <taxon>Flavonifractor</taxon>
    </lineage>
</organism>
<evidence type="ECO:0000259" key="2">
    <source>
        <dbReference type="Pfam" id="PF01757"/>
    </source>
</evidence>
<reference evidence="3" key="1">
    <citation type="journal article" date="2021" name="PeerJ">
        <title>Extensive microbial diversity within the chicken gut microbiome revealed by metagenomics and culture.</title>
        <authorList>
            <person name="Gilroy R."/>
            <person name="Ravi A."/>
            <person name="Getino M."/>
            <person name="Pursley I."/>
            <person name="Horton D.L."/>
            <person name="Alikhan N.F."/>
            <person name="Baker D."/>
            <person name="Gharbi K."/>
            <person name="Hall N."/>
            <person name="Watson M."/>
            <person name="Adriaenssens E.M."/>
            <person name="Foster-Nyarko E."/>
            <person name="Jarju S."/>
            <person name="Secka A."/>
            <person name="Antonio M."/>
            <person name="Oren A."/>
            <person name="Chaudhuri R.R."/>
            <person name="La Ragione R."/>
            <person name="Hildebrand F."/>
            <person name="Pallen M.J."/>
        </authorList>
    </citation>
    <scope>NUCLEOTIDE SEQUENCE</scope>
    <source>
        <strain evidence="3">CHK192-8294</strain>
    </source>
</reference>
<feature type="transmembrane region" description="Helical" evidence="1">
    <location>
        <begin position="240"/>
        <end position="262"/>
    </location>
</feature>
<feature type="transmembrane region" description="Helical" evidence="1">
    <location>
        <begin position="308"/>
        <end position="327"/>
    </location>
</feature>